<comment type="caution">
    <text evidence="1">The sequence shown here is derived from an EMBL/GenBank/DDBJ whole genome shotgun (WGS) entry which is preliminary data.</text>
</comment>
<dbReference type="EMBL" id="AANZ01000011">
    <property type="protein sequence ID" value="EAQ80049.1"/>
    <property type="molecule type" value="Genomic_DNA"/>
</dbReference>
<dbReference type="Proteomes" id="UP000004358">
    <property type="component" value="Unassembled WGS sequence"/>
</dbReference>
<proteinExistence type="predicted"/>
<evidence type="ECO:0000313" key="2">
    <source>
        <dbReference type="Proteomes" id="UP000004358"/>
    </source>
</evidence>
<dbReference type="HOGENOM" id="CLU_2858769_0_0_0"/>
<gene>
    <name evidence="1" type="ORF">DSM3645_05485</name>
</gene>
<accession>A3ZTP6</accession>
<reference evidence="1 2" key="1">
    <citation type="submission" date="2006-02" db="EMBL/GenBank/DDBJ databases">
        <authorList>
            <person name="Amann R."/>
            <person name="Ferriera S."/>
            <person name="Johnson J."/>
            <person name="Kravitz S."/>
            <person name="Halpern A."/>
            <person name="Remington K."/>
            <person name="Beeson K."/>
            <person name="Tran B."/>
            <person name="Rogers Y.-H."/>
            <person name="Friedman R."/>
            <person name="Venter J.C."/>
        </authorList>
    </citation>
    <scope>NUCLEOTIDE SEQUENCE [LARGE SCALE GENOMIC DNA]</scope>
    <source>
        <strain evidence="1 2">DSM 3645</strain>
    </source>
</reference>
<dbReference type="STRING" id="314230.DSM3645_05485"/>
<protein>
    <submittedName>
        <fullName evidence="1">Uncharacterized protein</fullName>
    </submittedName>
</protein>
<sequence length="64" mass="7481">MKKKRKPIHFRIEKFNAAAFKKRLRFFVRIDIRRSCSDSSREKVVGWVKQANSGENSEATSPLV</sequence>
<evidence type="ECO:0000313" key="1">
    <source>
        <dbReference type="EMBL" id="EAQ80049.1"/>
    </source>
</evidence>
<name>A3ZTP6_9BACT</name>
<dbReference type="AlphaFoldDB" id="A3ZTP6"/>
<organism evidence="1 2">
    <name type="scientific">Blastopirellula marina DSM 3645</name>
    <dbReference type="NCBI Taxonomy" id="314230"/>
    <lineage>
        <taxon>Bacteria</taxon>
        <taxon>Pseudomonadati</taxon>
        <taxon>Planctomycetota</taxon>
        <taxon>Planctomycetia</taxon>
        <taxon>Pirellulales</taxon>
        <taxon>Pirellulaceae</taxon>
        <taxon>Blastopirellula</taxon>
    </lineage>
</organism>